<dbReference type="Pfam" id="PF00858">
    <property type="entry name" value="ASC"/>
    <property type="match status" value="2"/>
</dbReference>
<evidence type="ECO:0000256" key="4">
    <source>
        <dbReference type="ARBA" id="ARBA00022461"/>
    </source>
</evidence>
<evidence type="ECO:0000313" key="16">
    <source>
        <dbReference type="WBParaSite" id="BXY_1693800.1"/>
    </source>
</evidence>
<evidence type="ECO:0000313" key="15">
    <source>
        <dbReference type="Proteomes" id="UP000095284"/>
    </source>
</evidence>
<dbReference type="AlphaFoldDB" id="A0A1I7SV64"/>
<evidence type="ECO:0000256" key="6">
    <source>
        <dbReference type="ARBA" id="ARBA00022989"/>
    </source>
</evidence>
<dbReference type="InterPro" id="IPR001873">
    <property type="entry name" value="ENaC"/>
</dbReference>
<feature type="transmembrane region" description="Helical" evidence="14">
    <location>
        <begin position="20"/>
        <end position="38"/>
    </location>
</feature>
<comment type="subcellular location">
    <subcellularLocation>
        <location evidence="1">Membrane</location>
        <topology evidence="1">Multi-pass membrane protein</topology>
    </subcellularLocation>
</comment>
<evidence type="ECO:0000256" key="14">
    <source>
        <dbReference type="SAM" id="Phobius"/>
    </source>
</evidence>
<keyword evidence="9 14" id="KW-0472">Membrane</keyword>
<dbReference type="GO" id="GO:0005886">
    <property type="term" value="C:plasma membrane"/>
    <property type="evidence" value="ECO:0007669"/>
    <property type="project" value="TreeGrafter"/>
</dbReference>
<evidence type="ECO:0000256" key="9">
    <source>
        <dbReference type="ARBA" id="ARBA00023136"/>
    </source>
</evidence>
<evidence type="ECO:0000256" key="12">
    <source>
        <dbReference type="ARBA" id="ARBA00023303"/>
    </source>
</evidence>
<dbReference type="PANTHER" id="PTHR11690">
    <property type="entry name" value="AMILORIDE-SENSITIVE SODIUM CHANNEL-RELATED"/>
    <property type="match status" value="1"/>
</dbReference>
<evidence type="ECO:0000256" key="13">
    <source>
        <dbReference type="RuleBase" id="RU000679"/>
    </source>
</evidence>
<proteinExistence type="inferred from homology"/>
<keyword evidence="8 13" id="KW-0406">Ion transport</keyword>
<evidence type="ECO:0000256" key="1">
    <source>
        <dbReference type="ARBA" id="ARBA00004141"/>
    </source>
</evidence>
<evidence type="ECO:0000256" key="2">
    <source>
        <dbReference type="ARBA" id="ARBA00007193"/>
    </source>
</evidence>
<evidence type="ECO:0000256" key="5">
    <source>
        <dbReference type="ARBA" id="ARBA00022692"/>
    </source>
</evidence>
<accession>A0A1I7SV64</accession>
<evidence type="ECO:0000256" key="11">
    <source>
        <dbReference type="ARBA" id="ARBA00023201"/>
    </source>
</evidence>
<dbReference type="Gene3D" id="1.10.287.770">
    <property type="entry name" value="YojJ-like"/>
    <property type="match status" value="1"/>
</dbReference>
<dbReference type="eggNOG" id="KOG4294">
    <property type="taxonomic scope" value="Eukaryota"/>
</dbReference>
<dbReference type="Proteomes" id="UP000095284">
    <property type="component" value="Unplaced"/>
</dbReference>
<keyword evidence="5 13" id="KW-0812">Transmembrane</keyword>
<keyword evidence="10" id="KW-0325">Glycoprotein</keyword>
<dbReference type="WBParaSite" id="BXY_1693800.1">
    <property type="protein sequence ID" value="BXY_1693800.1"/>
    <property type="gene ID" value="BXY_1693800"/>
</dbReference>
<keyword evidence="12 13" id="KW-0407">Ion channel</keyword>
<reference evidence="16" key="1">
    <citation type="submission" date="2016-11" db="UniProtKB">
        <authorList>
            <consortium name="WormBaseParasite"/>
        </authorList>
    </citation>
    <scope>IDENTIFICATION</scope>
</reference>
<organism evidence="15 16">
    <name type="scientific">Bursaphelenchus xylophilus</name>
    <name type="common">Pinewood nematode worm</name>
    <name type="synonym">Aphelenchoides xylophilus</name>
    <dbReference type="NCBI Taxonomy" id="6326"/>
    <lineage>
        <taxon>Eukaryota</taxon>
        <taxon>Metazoa</taxon>
        <taxon>Ecdysozoa</taxon>
        <taxon>Nematoda</taxon>
        <taxon>Chromadorea</taxon>
        <taxon>Rhabditida</taxon>
        <taxon>Tylenchina</taxon>
        <taxon>Tylenchomorpha</taxon>
        <taxon>Aphelenchoidea</taxon>
        <taxon>Aphelenchoididae</taxon>
        <taxon>Bursaphelenchus</taxon>
    </lineage>
</organism>
<protein>
    <submittedName>
        <fullName evidence="16">Amiloride-sensitive sodium channel subunit alpha</fullName>
    </submittedName>
</protein>
<feature type="transmembrane region" description="Helical" evidence="14">
    <location>
        <begin position="171"/>
        <end position="196"/>
    </location>
</feature>
<keyword evidence="11 13" id="KW-0739">Sodium transport</keyword>
<name>A0A1I7SV64_BURXY</name>
<comment type="similarity">
    <text evidence="2 13">Belongs to the amiloride-sensitive sodium channel (TC 1.A.6) family.</text>
</comment>
<dbReference type="GO" id="GO:0015280">
    <property type="term" value="F:ligand-gated sodium channel activity"/>
    <property type="evidence" value="ECO:0007669"/>
    <property type="project" value="TreeGrafter"/>
</dbReference>
<evidence type="ECO:0000256" key="3">
    <source>
        <dbReference type="ARBA" id="ARBA00022448"/>
    </source>
</evidence>
<keyword evidence="7" id="KW-0915">Sodium</keyword>
<evidence type="ECO:0000256" key="7">
    <source>
        <dbReference type="ARBA" id="ARBA00023053"/>
    </source>
</evidence>
<evidence type="ECO:0000256" key="8">
    <source>
        <dbReference type="ARBA" id="ARBA00023065"/>
    </source>
</evidence>
<keyword evidence="4 13" id="KW-0894">Sodium channel</keyword>
<keyword evidence="6 14" id="KW-1133">Transmembrane helix</keyword>
<sequence length="287" mass="32723">MPGLIQLINALNAYIRMAWAVIWTAMWAVFLYEFYLIIDKFLQYPASVTISLGYKGRAFPMVTICNQNPLRYQIVQKNSTYSELNNIMTTYKQLVQSNYDNISGNPYGVNRYSCGVNSTLFANEQACVKWFESNSAVINIWYDGLDYTLQAEGSSYSLSTASNDLGGQAGLWVGISLVSVIEGVVFIIFIFLYFCFGRKYTDVEITDDIRGADSRYLIMKGFKEELDTQEIMDEEIAIRYRAFKMRDELKRQEKIAEGERLNALAVAKAKQQKKDPGLVQRMLGQGQ</sequence>
<dbReference type="PANTHER" id="PTHR11690:SF248">
    <property type="entry name" value="PICKPOCKET 17, ISOFORM A"/>
    <property type="match status" value="1"/>
</dbReference>
<keyword evidence="3 13" id="KW-0813">Transport</keyword>
<evidence type="ECO:0000256" key="10">
    <source>
        <dbReference type="ARBA" id="ARBA00023180"/>
    </source>
</evidence>